<keyword evidence="1" id="KW-1133">Transmembrane helix</keyword>
<dbReference type="EMBL" id="CP106738">
    <property type="protein sequence ID" value="UXX83719.1"/>
    <property type="molecule type" value="Genomic_DNA"/>
</dbReference>
<gene>
    <name evidence="2" type="ORF">N7U68_03345</name>
</gene>
<protein>
    <submittedName>
        <fullName evidence="2">Uncharacterized protein</fullName>
    </submittedName>
</protein>
<feature type="transmembrane region" description="Helical" evidence="1">
    <location>
        <begin position="21"/>
        <end position="39"/>
    </location>
</feature>
<evidence type="ECO:0000313" key="2">
    <source>
        <dbReference type="EMBL" id="UXX83719.1"/>
    </source>
</evidence>
<evidence type="ECO:0000313" key="3">
    <source>
        <dbReference type="Proteomes" id="UP001064087"/>
    </source>
</evidence>
<keyword evidence="1" id="KW-0472">Membrane</keyword>
<keyword evidence="1" id="KW-0812">Transmembrane</keyword>
<evidence type="ECO:0000256" key="1">
    <source>
        <dbReference type="SAM" id="Phobius"/>
    </source>
</evidence>
<keyword evidence="3" id="KW-1185">Reference proteome</keyword>
<organism evidence="2 3">
    <name type="scientific">Roseovarius pelagicus</name>
    <dbReference type="NCBI Taxonomy" id="2980108"/>
    <lineage>
        <taxon>Bacteria</taxon>
        <taxon>Pseudomonadati</taxon>
        <taxon>Pseudomonadota</taxon>
        <taxon>Alphaproteobacteria</taxon>
        <taxon>Rhodobacterales</taxon>
        <taxon>Roseobacteraceae</taxon>
        <taxon>Roseovarius</taxon>
    </lineage>
</organism>
<proteinExistence type="predicted"/>
<reference evidence="2" key="1">
    <citation type="submission" date="2022-10" db="EMBL/GenBank/DDBJ databases">
        <title>Roseovarius pelagicus sp. nov., isolated from Arctic seawater.</title>
        <authorList>
            <person name="Hong Y.W."/>
            <person name="Hwang C.Y."/>
        </authorList>
    </citation>
    <scope>NUCLEOTIDE SEQUENCE</scope>
    <source>
        <strain evidence="2">HL-MP18</strain>
    </source>
</reference>
<dbReference type="Proteomes" id="UP001064087">
    <property type="component" value="Chromosome"/>
</dbReference>
<sequence length="41" mass="4495">MQTLIGGYRGLSVMFDVNRDRMLSLGVIVASLFLASYITSV</sequence>
<name>A0ABY6DCG7_9RHOB</name>
<accession>A0ABY6DCG7</accession>
<dbReference type="RefSeq" id="WP_263048222.1">
    <property type="nucleotide sequence ID" value="NZ_CP106738.1"/>
</dbReference>